<proteinExistence type="predicted"/>
<sequence>MKVSILSNMKRNKKSDEPCHMQDSVQTTSARPTELSFISEVLDGAARSRCTKGLLDRIVSAVTRTLHVPFVCAWESGASHFLTATHSGSLWRRSSRLPAEWAVLEGKCSIDPSSDLNEPSIPSGFMDAEFLRIRGGTLEISILAIDDAADLLRNISPAISETLKRLSHDDRRKQLQTRQQRRIDKMEQRLRDSLEEAQKQVSEKSVLFVVSEIFGSTLPLSVKITSALEIFRNFLEVDFASAIILGYGSTEVISTENFSEMCHANRASLLVLRDYAPTNRKNLQPVPMVVPADSAEPGIRKIVALIPFRHGERILGYIYFPWKSASDSNAALLSTGVDSGQDDSPQSDPLQFPEAIPEESRDFFQTFAGIIGQGVMVSQTITNLTEMKNFNRNILESMTSGVITFDREGRISLVNDAAIRTLFRNQPVLDGKALEEFHGLGNFAELIRDTMSRGTEYTGHEITVTPYRGHDSIHMGVSTSMIRDQSGKAFGVCSVFRDLTRVKELENKLIQSEKLAALGEMAARVAHEIKNPLTTIRGFLELIHNEVASEPELREYIEVVFREVDYMVASLDDLLSFTRETDFTEKYTLVELDLNQFISDILYLEKASKYLRNVHINKNFDHLVPLVLVEKVKLKRTLCNILLNAGQALHTLSGEGGTGFMPRVRIKTFESKGDVVIRITDNGPGIPLAVRSKIMTPFFTTKTRGTGLGLAICERIIRKMGGTLRFRSLEGVGTCFELTLRSIKSDSALIIEEPGDKSDFRGR</sequence>
<keyword evidence="3" id="KW-0597">Phosphoprotein</keyword>
<dbReference type="EC" id="2.7.13.3" evidence="2"/>
<dbReference type="SMART" id="SM00387">
    <property type="entry name" value="HATPase_c"/>
    <property type="match status" value="1"/>
</dbReference>
<dbReference type="Pfam" id="PF00989">
    <property type="entry name" value="PAS"/>
    <property type="match status" value="1"/>
</dbReference>
<keyword evidence="6" id="KW-0418">Kinase</keyword>
<dbReference type="PROSITE" id="PS50109">
    <property type="entry name" value="HIS_KIN"/>
    <property type="match status" value="1"/>
</dbReference>
<dbReference type="GO" id="GO:0005524">
    <property type="term" value="F:ATP binding"/>
    <property type="evidence" value="ECO:0007669"/>
    <property type="project" value="UniProtKB-KW"/>
</dbReference>
<comment type="catalytic activity">
    <reaction evidence="1">
        <text>ATP + protein L-histidine = ADP + protein N-phospho-L-histidine.</text>
        <dbReference type="EC" id="2.7.13.3"/>
    </reaction>
</comment>
<evidence type="ECO:0000256" key="9">
    <source>
        <dbReference type="SAM" id="Coils"/>
    </source>
</evidence>
<evidence type="ECO:0000256" key="8">
    <source>
        <dbReference type="ARBA" id="ARBA00023012"/>
    </source>
</evidence>
<dbReference type="AlphaFoldDB" id="A0A2N1PK62"/>
<dbReference type="Gene3D" id="3.30.450.20">
    <property type="entry name" value="PAS domain"/>
    <property type="match status" value="1"/>
</dbReference>
<dbReference type="InterPro" id="IPR003661">
    <property type="entry name" value="HisK_dim/P_dom"/>
</dbReference>
<evidence type="ECO:0000313" key="13">
    <source>
        <dbReference type="EMBL" id="PKK88721.1"/>
    </source>
</evidence>
<keyword evidence="7" id="KW-0067">ATP-binding</keyword>
<dbReference type="InterPro" id="IPR035965">
    <property type="entry name" value="PAS-like_dom_sf"/>
</dbReference>
<evidence type="ECO:0000313" key="14">
    <source>
        <dbReference type="Proteomes" id="UP000233256"/>
    </source>
</evidence>
<dbReference type="Pfam" id="PF02518">
    <property type="entry name" value="HATPase_c"/>
    <property type="match status" value="1"/>
</dbReference>
<dbReference type="PANTHER" id="PTHR43065:SF10">
    <property type="entry name" value="PEROXIDE STRESS-ACTIVATED HISTIDINE KINASE MAK3"/>
    <property type="match status" value="1"/>
</dbReference>
<dbReference type="InterPro" id="IPR003594">
    <property type="entry name" value="HATPase_dom"/>
</dbReference>
<organism evidence="13 14">
    <name type="scientific">Candidatus Wallbacteria bacterium HGW-Wallbacteria-1</name>
    <dbReference type="NCBI Taxonomy" id="2013854"/>
    <lineage>
        <taxon>Bacteria</taxon>
        <taxon>Candidatus Walliibacteriota</taxon>
    </lineage>
</organism>
<keyword evidence="5" id="KW-0547">Nucleotide-binding</keyword>
<evidence type="ECO:0000256" key="5">
    <source>
        <dbReference type="ARBA" id="ARBA00022741"/>
    </source>
</evidence>
<keyword evidence="9" id="KW-0175">Coiled coil</keyword>
<dbReference type="PRINTS" id="PR00344">
    <property type="entry name" value="BCTRLSENSOR"/>
</dbReference>
<dbReference type="CDD" id="cd00082">
    <property type="entry name" value="HisKA"/>
    <property type="match status" value="1"/>
</dbReference>
<evidence type="ECO:0000256" key="2">
    <source>
        <dbReference type="ARBA" id="ARBA00012438"/>
    </source>
</evidence>
<dbReference type="SMART" id="SM00388">
    <property type="entry name" value="HisKA"/>
    <property type="match status" value="1"/>
</dbReference>
<feature type="coiled-coil region" evidence="9">
    <location>
        <begin position="176"/>
        <end position="203"/>
    </location>
</feature>
<dbReference type="SUPFAM" id="SSF47384">
    <property type="entry name" value="Homodimeric domain of signal transducing histidine kinase"/>
    <property type="match status" value="1"/>
</dbReference>
<dbReference type="SMART" id="SM00091">
    <property type="entry name" value="PAS"/>
    <property type="match status" value="1"/>
</dbReference>
<dbReference type="InterPro" id="IPR004358">
    <property type="entry name" value="Sig_transdc_His_kin-like_C"/>
</dbReference>
<evidence type="ECO:0000256" key="7">
    <source>
        <dbReference type="ARBA" id="ARBA00022840"/>
    </source>
</evidence>
<evidence type="ECO:0000256" key="3">
    <source>
        <dbReference type="ARBA" id="ARBA00022553"/>
    </source>
</evidence>
<gene>
    <name evidence="13" type="ORF">CVV64_17520</name>
</gene>
<dbReference type="CDD" id="cd00130">
    <property type="entry name" value="PAS"/>
    <property type="match status" value="1"/>
</dbReference>
<evidence type="ECO:0000259" key="12">
    <source>
        <dbReference type="PROSITE" id="PS50113"/>
    </source>
</evidence>
<keyword evidence="4" id="KW-0808">Transferase</keyword>
<dbReference type="PROSITE" id="PS50113">
    <property type="entry name" value="PAC"/>
    <property type="match status" value="1"/>
</dbReference>
<evidence type="ECO:0000256" key="10">
    <source>
        <dbReference type="SAM" id="MobiDB-lite"/>
    </source>
</evidence>
<dbReference type="NCBIfam" id="TIGR00229">
    <property type="entry name" value="sensory_box"/>
    <property type="match status" value="1"/>
</dbReference>
<dbReference type="InterPro" id="IPR000014">
    <property type="entry name" value="PAS"/>
</dbReference>
<dbReference type="Pfam" id="PF00512">
    <property type="entry name" value="HisKA"/>
    <property type="match status" value="1"/>
</dbReference>
<dbReference type="InterPro" id="IPR005467">
    <property type="entry name" value="His_kinase_dom"/>
</dbReference>
<protein>
    <recommendedName>
        <fullName evidence="2">histidine kinase</fullName>
        <ecNumber evidence="2">2.7.13.3</ecNumber>
    </recommendedName>
</protein>
<evidence type="ECO:0000256" key="4">
    <source>
        <dbReference type="ARBA" id="ARBA00022679"/>
    </source>
</evidence>
<keyword evidence="8" id="KW-0902">Two-component regulatory system</keyword>
<feature type="domain" description="Histidine kinase" evidence="11">
    <location>
        <begin position="524"/>
        <end position="744"/>
    </location>
</feature>
<dbReference type="InterPro" id="IPR036097">
    <property type="entry name" value="HisK_dim/P_sf"/>
</dbReference>
<name>A0A2N1PK62_9BACT</name>
<comment type="caution">
    <text evidence="13">The sequence shown here is derived from an EMBL/GenBank/DDBJ whole genome shotgun (WGS) entry which is preliminary data.</text>
</comment>
<feature type="domain" description="PAC" evidence="12">
    <location>
        <begin position="458"/>
        <end position="511"/>
    </location>
</feature>
<evidence type="ECO:0000256" key="6">
    <source>
        <dbReference type="ARBA" id="ARBA00022777"/>
    </source>
</evidence>
<dbReference type="InterPro" id="IPR000700">
    <property type="entry name" value="PAS-assoc_C"/>
</dbReference>
<reference evidence="13 14" key="1">
    <citation type="journal article" date="2017" name="ISME J.">
        <title>Potential for microbial H2 and metal transformations associated with novel bacteria and archaea in deep terrestrial subsurface sediments.</title>
        <authorList>
            <person name="Hernsdorf A.W."/>
            <person name="Amano Y."/>
            <person name="Miyakawa K."/>
            <person name="Ise K."/>
            <person name="Suzuki Y."/>
            <person name="Anantharaman K."/>
            <person name="Probst A."/>
            <person name="Burstein D."/>
            <person name="Thomas B.C."/>
            <person name="Banfield J.F."/>
        </authorList>
    </citation>
    <scope>NUCLEOTIDE SEQUENCE [LARGE SCALE GENOMIC DNA]</scope>
    <source>
        <strain evidence="13">HGW-Wallbacteria-1</strain>
    </source>
</reference>
<evidence type="ECO:0000256" key="1">
    <source>
        <dbReference type="ARBA" id="ARBA00000085"/>
    </source>
</evidence>
<dbReference type="Gene3D" id="1.10.287.130">
    <property type="match status" value="1"/>
</dbReference>
<dbReference type="InterPro" id="IPR013767">
    <property type="entry name" value="PAS_fold"/>
</dbReference>
<dbReference type="Proteomes" id="UP000233256">
    <property type="component" value="Unassembled WGS sequence"/>
</dbReference>
<dbReference type="Gene3D" id="3.30.565.10">
    <property type="entry name" value="Histidine kinase-like ATPase, C-terminal domain"/>
    <property type="match status" value="1"/>
</dbReference>
<dbReference type="InterPro" id="IPR036890">
    <property type="entry name" value="HATPase_C_sf"/>
</dbReference>
<accession>A0A2N1PK62</accession>
<feature type="region of interest" description="Disordered" evidence="10">
    <location>
        <begin position="1"/>
        <end position="28"/>
    </location>
</feature>
<dbReference type="GO" id="GO:0000155">
    <property type="term" value="F:phosphorelay sensor kinase activity"/>
    <property type="evidence" value="ECO:0007669"/>
    <property type="project" value="InterPro"/>
</dbReference>
<dbReference type="SUPFAM" id="SSF55785">
    <property type="entry name" value="PYP-like sensor domain (PAS domain)"/>
    <property type="match status" value="1"/>
</dbReference>
<dbReference type="EMBL" id="PGXC01000036">
    <property type="protein sequence ID" value="PKK88721.1"/>
    <property type="molecule type" value="Genomic_DNA"/>
</dbReference>
<dbReference type="GO" id="GO:0006355">
    <property type="term" value="P:regulation of DNA-templated transcription"/>
    <property type="evidence" value="ECO:0007669"/>
    <property type="project" value="InterPro"/>
</dbReference>
<dbReference type="SUPFAM" id="SSF55874">
    <property type="entry name" value="ATPase domain of HSP90 chaperone/DNA topoisomerase II/histidine kinase"/>
    <property type="match status" value="1"/>
</dbReference>
<evidence type="ECO:0000259" key="11">
    <source>
        <dbReference type="PROSITE" id="PS50109"/>
    </source>
</evidence>
<dbReference type="PANTHER" id="PTHR43065">
    <property type="entry name" value="SENSOR HISTIDINE KINASE"/>
    <property type="match status" value="1"/>
</dbReference>